<keyword evidence="3" id="KW-1185">Reference proteome</keyword>
<evidence type="ECO:0000313" key="3">
    <source>
        <dbReference type="Proteomes" id="UP000002350"/>
    </source>
</evidence>
<evidence type="ECO:0000256" key="1">
    <source>
        <dbReference type="SAM" id="Phobius"/>
    </source>
</evidence>
<protein>
    <recommendedName>
        <fullName evidence="4">DUF2970 domain-containing protein</fullName>
    </recommendedName>
</protein>
<reference evidence="3" key="1">
    <citation type="journal article" date="2010" name="Mol. Biosyst.">
        <title>Complete genome sequence and comparative analysis of Shewanella violacea, a psychrophilic and piezophilic bacterium from deep sea floor sediments.</title>
        <authorList>
            <person name="Aono E."/>
            <person name="Baba T."/>
            <person name="Ara T."/>
            <person name="Nishi T."/>
            <person name="Nakamichi T."/>
            <person name="Inamoto E."/>
            <person name="Toyonaga H."/>
            <person name="Hasegawa M."/>
            <person name="Takai Y."/>
            <person name="Okumura Y."/>
            <person name="Baba M."/>
            <person name="Tomita M."/>
            <person name="Kato C."/>
            <person name="Oshima T."/>
            <person name="Nakasone K."/>
            <person name="Mori H."/>
        </authorList>
    </citation>
    <scope>NUCLEOTIDE SEQUENCE [LARGE SCALE GENOMIC DNA]</scope>
    <source>
        <strain evidence="3">JCM 10179 / CIP 106290 / LMG 19151 / DSS12</strain>
    </source>
</reference>
<dbReference type="eggNOG" id="ENOG5033AS4">
    <property type="taxonomic scope" value="Bacteria"/>
</dbReference>
<gene>
    <name evidence="2" type="ordered locus">SVI_4003</name>
</gene>
<name>D4ZDR3_SHEVD</name>
<feature type="transmembrane region" description="Helical" evidence="1">
    <location>
        <begin position="39"/>
        <end position="62"/>
    </location>
</feature>
<evidence type="ECO:0008006" key="4">
    <source>
        <dbReference type="Google" id="ProtNLM"/>
    </source>
</evidence>
<keyword evidence="1" id="KW-0812">Transmembrane</keyword>
<keyword evidence="1" id="KW-1133">Transmembrane helix</keyword>
<dbReference type="Pfam" id="PF11174">
    <property type="entry name" value="DUF2970"/>
    <property type="match status" value="1"/>
</dbReference>
<accession>D4ZDR3</accession>
<dbReference type="HOGENOM" id="CLU_180692_2_1_6"/>
<dbReference type="STRING" id="637905.SVI_4003"/>
<keyword evidence="1" id="KW-0472">Membrane</keyword>
<proteinExistence type="predicted"/>
<dbReference type="EMBL" id="AP011177">
    <property type="protein sequence ID" value="BAJ03974.1"/>
    <property type="molecule type" value="Genomic_DNA"/>
</dbReference>
<dbReference type="KEGG" id="svo:SVI_4003"/>
<dbReference type="InterPro" id="IPR021344">
    <property type="entry name" value="DUF2970"/>
</dbReference>
<sequence length="63" mass="7010">MPMLTKLLRIFMSTLAAFLGVQTEQNRQRDFQSSSPLPFIIMGIVLAIGLVLTLIFIVSQVLS</sequence>
<dbReference type="AlphaFoldDB" id="D4ZDR3"/>
<organism evidence="2 3">
    <name type="scientific">Shewanella violacea (strain JCM 10179 / CIP 106290 / LMG 19151 / DSS12)</name>
    <dbReference type="NCBI Taxonomy" id="637905"/>
    <lineage>
        <taxon>Bacteria</taxon>
        <taxon>Pseudomonadati</taxon>
        <taxon>Pseudomonadota</taxon>
        <taxon>Gammaproteobacteria</taxon>
        <taxon>Alteromonadales</taxon>
        <taxon>Shewanellaceae</taxon>
        <taxon>Shewanella</taxon>
    </lineage>
</organism>
<evidence type="ECO:0000313" key="2">
    <source>
        <dbReference type="EMBL" id="BAJ03974.1"/>
    </source>
</evidence>
<dbReference type="Proteomes" id="UP000002350">
    <property type="component" value="Chromosome"/>
</dbReference>